<evidence type="ECO:0000313" key="1">
    <source>
        <dbReference type="EMBL" id="KAI4828846.1"/>
    </source>
</evidence>
<evidence type="ECO:0000313" key="2">
    <source>
        <dbReference type="Proteomes" id="UP001057452"/>
    </source>
</evidence>
<protein>
    <submittedName>
        <fullName evidence="1">Uncharacterized protein</fullName>
    </submittedName>
</protein>
<feature type="non-terminal residue" evidence="1">
    <location>
        <position position="129"/>
    </location>
</feature>
<gene>
    <name evidence="1" type="ORF">KUCAC02_022918</name>
</gene>
<accession>A0ACB9XPS5</accession>
<organism evidence="1 2">
    <name type="scientific">Chaenocephalus aceratus</name>
    <name type="common">Blackfin icefish</name>
    <name type="synonym">Chaenichthys aceratus</name>
    <dbReference type="NCBI Taxonomy" id="36190"/>
    <lineage>
        <taxon>Eukaryota</taxon>
        <taxon>Metazoa</taxon>
        <taxon>Chordata</taxon>
        <taxon>Craniata</taxon>
        <taxon>Vertebrata</taxon>
        <taxon>Euteleostomi</taxon>
        <taxon>Actinopterygii</taxon>
        <taxon>Neopterygii</taxon>
        <taxon>Teleostei</taxon>
        <taxon>Neoteleostei</taxon>
        <taxon>Acanthomorphata</taxon>
        <taxon>Eupercaria</taxon>
        <taxon>Perciformes</taxon>
        <taxon>Notothenioidei</taxon>
        <taxon>Channichthyidae</taxon>
        <taxon>Chaenocephalus</taxon>
    </lineage>
</organism>
<proteinExistence type="predicted"/>
<sequence length="129" mass="14223">PVVAEPPCKRHPHIGPVSLELGPYQRAFWPSKPNSSRLLHQSRRPCERTAHPPATPSSVPSVLISRIYCALVRGSQPVTHALWVDPARKHETCSDSPGRKLELALLCDSRHDLQPNPLQIAGLEAPRGK</sequence>
<comment type="caution">
    <text evidence="1">The sequence shown here is derived from an EMBL/GenBank/DDBJ whole genome shotgun (WGS) entry which is preliminary data.</text>
</comment>
<dbReference type="EMBL" id="CM043788">
    <property type="protein sequence ID" value="KAI4828846.1"/>
    <property type="molecule type" value="Genomic_DNA"/>
</dbReference>
<dbReference type="Proteomes" id="UP001057452">
    <property type="component" value="Chromosome 4"/>
</dbReference>
<feature type="non-terminal residue" evidence="1">
    <location>
        <position position="1"/>
    </location>
</feature>
<keyword evidence="2" id="KW-1185">Reference proteome</keyword>
<name>A0ACB9XPS5_CHAAC</name>
<reference evidence="1" key="1">
    <citation type="submission" date="2022-05" db="EMBL/GenBank/DDBJ databases">
        <title>Chromosome-level genome of Chaenocephalus aceratus.</title>
        <authorList>
            <person name="Park H."/>
        </authorList>
    </citation>
    <scope>NUCLEOTIDE SEQUENCE</scope>
    <source>
        <strain evidence="1">KU_202001</strain>
    </source>
</reference>